<protein>
    <submittedName>
        <fullName evidence="2">Ribosome-associated translation inhibitor RaiA</fullName>
    </submittedName>
</protein>
<dbReference type="Pfam" id="PF02482">
    <property type="entry name" value="Ribosomal_S30AE"/>
    <property type="match status" value="1"/>
</dbReference>
<dbReference type="SUPFAM" id="SSF69754">
    <property type="entry name" value="Ribosome binding protein Y (YfiA homologue)"/>
    <property type="match status" value="1"/>
</dbReference>
<dbReference type="NCBIfam" id="TIGR00741">
    <property type="entry name" value="yfiA"/>
    <property type="match status" value="1"/>
</dbReference>
<name>A0ABY5DV24_9ACTN</name>
<dbReference type="RefSeq" id="WP_254572536.1">
    <property type="nucleotide sequence ID" value="NZ_CP098502.1"/>
</dbReference>
<organism evidence="2 3">
    <name type="scientific">Paraconexibacter antarcticus</name>
    <dbReference type="NCBI Taxonomy" id="2949664"/>
    <lineage>
        <taxon>Bacteria</taxon>
        <taxon>Bacillati</taxon>
        <taxon>Actinomycetota</taxon>
        <taxon>Thermoleophilia</taxon>
        <taxon>Solirubrobacterales</taxon>
        <taxon>Paraconexibacteraceae</taxon>
        <taxon>Paraconexibacter</taxon>
    </lineage>
</organism>
<reference evidence="2 3" key="1">
    <citation type="submission" date="2022-06" db="EMBL/GenBank/DDBJ databases">
        <title>Paraconexibacter antarcticus.</title>
        <authorList>
            <person name="Kim C.S."/>
        </authorList>
    </citation>
    <scope>NUCLEOTIDE SEQUENCE [LARGE SCALE GENOMIC DNA]</scope>
    <source>
        <strain evidence="2 3">02-257</strain>
    </source>
</reference>
<keyword evidence="1" id="KW-0810">Translation regulation</keyword>
<evidence type="ECO:0000313" key="2">
    <source>
        <dbReference type="EMBL" id="UTI65858.1"/>
    </source>
</evidence>
<dbReference type="CDD" id="cd00552">
    <property type="entry name" value="RaiA"/>
    <property type="match status" value="1"/>
</dbReference>
<evidence type="ECO:0000256" key="1">
    <source>
        <dbReference type="ARBA" id="ARBA00022845"/>
    </source>
</evidence>
<proteinExistence type="predicted"/>
<keyword evidence="3" id="KW-1185">Reference proteome</keyword>
<accession>A0ABY5DV24</accession>
<dbReference type="EMBL" id="CP098502">
    <property type="protein sequence ID" value="UTI65858.1"/>
    <property type="molecule type" value="Genomic_DNA"/>
</dbReference>
<dbReference type="InterPro" id="IPR036567">
    <property type="entry name" value="RHF-like"/>
</dbReference>
<sequence>MQIELKGRNVPVTDDLREHVEKRFRKISNQVPEVVRMEVEFAHENNPSIAERECAEVTLYLKGKTLRAHDHARDLHHAINLCEEELCRQVKQYREKRRHRREARISAAAGRVRPAL</sequence>
<dbReference type="Gene3D" id="3.30.160.100">
    <property type="entry name" value="Ribosome hibernation promotion factor-like"/>
    <property type="match status" value="1"/>
</dbReference>
<dbReference type="Proteomes" id="UP001056035">
    <property type="component" value="Chromosome"/>
</dbReference>
<dbReference type="InterPro" id="IPR050574">
    <property type="entry name" value="HPF/YfiA_ribosome-assoc"/>
</dbReference>
<dbReference type="InterPro" id="IPR003489">
    <property type="entry name" value="RHF/RaiA"/>
</dbReference>
<gene>
    <name evidence="2" type="primary">raiA</name>
    <name evidence="2" type="ORF">NBH00_06475</name>
</gene>
<dbReference type="PANTHER" id="PTHR33231">
    <property type="entry name" value="30S RIBOSOMAL PROTEIN"/>
    <property type="match status" value="1"/>
</dbReference>
<evidence type="ECO:0000313" key="3">
    <source>
        <dbReference type="Proteomes" id="UP001056035"/>
    </source>
</evidence>
<dbReference type="PANTHER" id="PTHR33231:SF1">
    <property type="entry name" value="30S RIBOSOMAL PROTEIN"/>
    <property type="match status" value="1"/>
</dbReference>